<dbReference type="RefSeq" id="WP_119979004.1">
    <property type="nucleotide sequence ID" value="NZ_BPFB01000026.1"/>
</dbReference>
<feature type="domain" description="Chalcone isomerase" evidence="2">
    <location>
        <begin position="26"/>
        <end position="163"/>
    </location>
</feature>
<dbReference type="EMBL" id="BPFB01000026">
    <property type="protein sequence ID" value="GIU48007.1"/>
    <property type="molecule type" value="Genomic_DNA"/>
</dbReference>
<protein>
    <recommendedName>
        <fullName evidence="2">Chalcone isomerase domain-containing protein</fullName>
    </recommendedName>
</protein>
<sequence length="166" mass="18798">MFKWLAVMLLSSSVYASPIGQLEKIGAGEMSYLFWTLYRAELFASERPLSVNAGNKQVTALRIEYYKTIDKQALVEATAEQWQHLGYSPADIAQWVVPLQRIWPNVTPGDRLTLLVNQSGMSQFYLADQLIGQIDDPRFGEAFLAIWLSENTSEPKLRQQLLGLSQ</sequence>
<reference evidence="3 4" key="1">
    <citation type="submission" date="2021-05" db="EMBL/GenBank/DDBJ databases">
        <title>Molecular characterization for Shewanella algae harboring chromosomal blaOXA-55-like strains isolated from clinical and environment sample.</title>
        <authorList>
            <person name="Ohama Y."/>
            <person name="Aoki K."/>
            <person name="Harada S."/>
            <person name="Moriya K."/>
            <person name="Ishii Y."/>
            <person name="Tateda K."/>
        </authorList>
    </citation>
    <scope>NUCLEOTIDE SEQUENCE [LARGE SCALE GENOMIC DNA]</scope>
    <source>
        <strain evidence="3 4">LMG 23746</strain>
    </source>
</reference>
<evidence type="ECO:0000259" key="2">
    <source>
        <dbReference type="Pfam" id="PF16036"/>
    </source>
</evidence>
<proteinExistence type="predicted"/>
<dbReference type="Pfam" id="PF16036">
    <property type="entry name" value="Chalcone_3"/>
    <property type="match status" value="1"/>
</dbReference>
<evidence type="ECO:0000313" key="3">
    <source>
        <dbReference type="EMBL" id="GIU48007.1"/>
    </source>
</evidence>
<feature type="signal peptide" evidence="1">
    <location>
        <begin position="1"/>
        <end position="16"/>
    </location>
</feature>
<name>A0ABQ4PJQ4_9GAMM</name>
<organism evidence="3 4">
    <name type="scientific">Shewanella algidipiscicola</name>
    <dbReference type="NCBI Taxonomy" id="614070"/>
    <lineage>
        <taxon>Bacteria</taxon>
        <taxon>Pseudomonadati</taxon>
        <taxon>Pseudomonadota</taxon>
        <taxon>Gammaproteobacteria</taxon>
        <taxon>Alteromonadales</taxon>
        <taxon>Shewanellaceae</taxon>
        <taxon>Shewanella</taxon>
    </lineage>
</organism>
<dbReference type="Proteomes" id="UP000761574">
    <property type="component" value="Unassembled WGS sequence"/>
</dbReference>
<gene>
    <name evidence="3" type="ORF">TUM4630_23350</name>
</gene>
<comment type="caution">
    <text evidence="3">The sequence shown here is derived from an EMBL/GenBank/DDBJ whole genome shotgun (WGS) entry which is preliminary data.</text>
</comment>
<evidence type="ECO:0000256" key="1">
    <source>
        <dbReference type="SAM" id="SignalP"/>
    </source>
</evidence>
<keyword evidence="4" id="KW-1185">Reference proteome</keyword>
<feature type="chain" id="PRO_5045984139" description="Chalcone isomerase domain-containing protein" evidence="1">
    <location>
        <begin position="17"/>
        <end position="166"/>
    </location>
</feature>
<evidence type="ECO:0000313" key="4">
    <source>
        <dbReference type="Proteomes" id="UP000761574"/>
    </source>
</evidence>
<dbReference type="InterPro" id="IPR016087">
    <property type="entry name" value="Chalcone_isomerase"/>
</dbReference>
<keyword evidence="1" id="KW-0732">Signal</keyword>
<accession>A0ABQ4PJQ4</accession>